<organism evidence="1 2">
    <name type="scientific">Bacteroides gallinaceum</name>
    <dbReference type="NCBI Taxonomy" id="1462571"/>
    <lineage>
        <taxon>Bacteria</taxon>
        <taxon>Pseudomonadati</taxon>
        <taxon>Bacteroidota</taxon>
        <taxon>Bacteroidia</taxon>
        <taxon>Bacteroidales</taxon>
        <taxon>Bacteroidaceae</taxon>
        <taxon>Bacteroides</taxon>
    </lineage>
</organism>
<name>A0ABT7X2R5_9BACE</name>
<evidence type="ECO:0000313" key="2">
    <source>
        <dbReference type="Proteomes" id="UP001167871"/>
    </source>
</evidence>
<proteinExistence type="predicted"/>
<comment type="caution">
    <text evidence="1">The sequence shown here is derived from an EMBL/GenBank/DDBJ whole genome shotgun (WGS) entry which is preliminary data.</text>
</comment>
<protein>
    <recommendedName>
        <fullName evidence="3">TetR/AcrR family transcriptional regulator</fullName>
    </recommendedName>
</protein>
<reference evidence="1" key="1">
    <citation type="submission" date="2023-06" db="EMBL/GenBank/DDBJ databases">
        <authorList>
            <person name="Zeman M."/>
            <person name="Kubasova T."/>
            <person name="Jahodarova E."/>
            <person name="Nykrynova M."/>
            <person name="Rychlik I."/>
        </authorList>
    </citation>
    <scope>NUCLEOTIDE SEQUENCE</scope>
    <source>
        <strain evidence="1">84_SSukc20</strain>
    </source>
</reference>
<gene>
    <name evidence="1" type="ORF">QVO10_02985</name>
</gene>
<keyword evidence="2" id="KW-1185">Reference proteome</keyword>
<dbReference type="EMBL" id="JAUEII010000004">
    <property type="protein sequence ID" value="MDN0048361.1"/>
    <property type="molecule type" value="Genomic_DNA"/>
</dbReference>
<dbReference type="Proteomes" id="UP001167871">
    <property type="component" value="Unassembled WGS sequence"/>
</dbReference>
<evidence type="ECO:0000313" key="1">
    <source>
        <dbReference type="EMBL" id="MDN0048361.1"/>
    </source>
</evidence>
<reference evidence="1" key="2">
    <citation type="submission" date="2024-05" db="EMBL/GenBank/DDBJ databases">
        <title>Identification and characterization of horizontal gene transfer across gut microbiota members of farm animals based on homology search.</title>
        <authorList>
            <person name="Schwarzerova J."/>
            <person name="Nykrynova M."/>
            <person name="Jureckova K."/>
            <person name="Cejkova D."/>
            <person name="Rychlik I."/>
        </authorList>
    </citation>
    <scope>NUCLEOTIDE SEQUENCE</scope>
    <source>
        <strain evidence="1">84_SSukc20</strain>
    </source>
</reference>
<evidence type="ECO:0008006" key="3">
    <source>
        <dbReference type="Google" id="ProtNLM"/>
    </source>
</evidence>
<accession>A0ABT7X2R5</accession>
<sequence>MQVLKEDIRDRILAISLEHFRENYIDRSTELVKAWFVSMQQKHPEINTAVSDFIIHLHTVWMFTLFEELLMHSVSQQEMETILHNYILFEIQGWRAIIQI</sequence>